<evidence type="ECO:0000313" key="3">
    <source>
        <dbReference type="Proteomes" id="UP000675881"/>
    </source>
</evidence>
<protein>
    <submittedName>
        <fullName evidence="2">Glutathione S-transferase C-terminal domain-containing protein</fullName>
    </submittedName>
</protein>
<proteinExistence type="predicted"/>
<dbReference type="Gene3D" id="3.40.50.150">
    <property type="entry name" value="Vaccinia Virus protein VP39"/>
    <property type="match status" value="1"/>
</dbReference>
<dbReference type="GO" id="GO:0005737">
    <property type="term" value="C:cytoplasm"/>
    <property type="evidence" value="ECO:0007669"/>
    <property type="project" value="TreeGrafter"/>
</dbReference>
<dbReference type="PANTHER" id="PTHR13369">
    <property type="match status" value="1"/>
</dbReference>
<dbReference type="PANTHER" id="PTHR13369:SF0">
    <property type="entry name" value="GLUTATHIONE S-TRANSFERASE C-TERMINAL DOMAIN-CONTAINING PROTEIN"/>
    <property type="match status" value="1"/>
</dbReference>
<feature type="domain" description="Methyltransferase" evidence="1">
    <location>
        <begin position="458"/>
        <end position="579"/>
    </location>
</feature>
<sequence>MNEGNSGIEETEGRGLVKRKNSLLNVGKNESSNVIKECDVCTANEIKLNSPLVCVQYGYKEKSEVLKRQGILSKLHSRVYIRQKQLDHKSYQRLQKQMIDNAYHSKLQDSIITDEDGTFKDALRFVFLHTKNQRQLKTEFAGTKDSSKDSYDIKLSNYKCKIVVDTKKSVCVALPALHTPQNNYYVGGLCAVLRYIISEWDLSKELKGILGHNSGNLSSPAEVSTWTRFVEIDLPSVVLSPVDLIDVPQHLARFEIHMKQPIKVHNIRKRIKSVDINTKDDDAEDPIIEYARNNHKYCEGPDLLLSDLIVYPMMYLIFDEYPMSLANSIPTVHHWFIKSMGRYATLMFNKIFLSPDAIQTEIGNISLDGSSTNLLKFPQDMDLNASFYKSDSKQSTSNARVYTKQSDIDNVLAILENGKLREKVLQKTILNLEPIDWSSVPEEIHPKGGGLPPHRIEKKCQQLECLYTAVKGLHPKKGDIIVDFCCGAGHLALVLAHFLPQCEIYLVENKAESIRRAKDRAQNLKNVTFFQCNMDYFKGGFNIGVSLHACGVATDLVISRCLSEKAKFVSCPCCYGSVSDNHILEYPRSNAFKEVIKSEEYYILCHAADQVHPEGSDNSIEKSIQGRKAMQFVDSDRLLEASELNYKVVLSRLYPESCTPKNNLLIGDFL</sequence>
<organism evidence="2 3">
    <name type="scientific">Lepeophtheirus salmonis</name>
    <name type="common">Salmon louse</name>
    <name type="synonym">Caligus salmonis</name>
    <dbReference type="NCBI Taxonomy" id="72036"/>
    <lineage>
        <taxon>Eukaryota</taxon>
        <taxon>Metazoa</taxon>
        <taxon>Ecdysozoa</taxon>
        <taxon>Arthropoda</taxon>
        <taxon>Crustacea</taxon>
        <taxon>Multicrustacea</taxon>
        <taxon>Hexanauplia</taxon>
        <taxon>Copepoda</taxon>
        <taxon>Siphonostomatoida</taxon>
        <taxon>Caligidae</taxon>
        <taxon>Lepeophtheirus</taxon>
    </lineage>
</organism>
<keyword evidence="2" id="KW-0808">Transferase</keyword>
<evidence type="ECO:0000259" key="1">
    <source>
        <dbReference type="Pfam" id="PF13679"/>
    </source>
</evidence>
<reference evidence="2" key="1">
    <citation type="submission" date="2021-02" db="EMBL/GenBank/DDBJ databases">
        <authorList>
            <person name="Bekaert M."/>
        </authorList>
    </citation>
    <scope>NUCLEOTIDE SEQUENCE</scope>
    <source>
        <strain evidence="2">IoA-00</strain>
    </source>
</reference>
<keyword evidence="3" id="KW-1185">Reference proteome</keyword>
<dbReference type="OrthoDB" id="5971907at2759"/>
<evidence type="ECO:0000313" key="2">
    <source>
        <dbReference type="EMBL" id="CAF2847565.1"/>
    </source>
</evidence>
<dbReference type="GO" id="GO:0016740">
    <property type="term" value="F:transferase activity"/>
    <property type="evidence" value="ECO:0007669"/>
    <property type="project" value="UniProtKB-KW"/>
</dbReference>
<accession>A0A7R8H4C5</accession>
<dbReference type="EMBL" id="HG994593">
    <property type="protein sequence ID" value="CAF2847565.1"/>
    <property type="molecule type" value="Genomic_DNA"/>
</dbReference>
<gene>
    <name evidence="2" type="ORF">LSAA_5389</name>
</gene>
<dbReference type="Proteomes" id="UP000675881">
    <property type="component" value="Chromosome 14"/>
</dbReference>
<dbReference type="CDD" id="cd02440">
    <property type="entry name" value="AdoMet_MTases"/>
    <property type="match status" value="1"/>
</dbReference>
<dbReference type="SUPFAM" id="SSF53335">
    <property type="entry name" value="S-adenosyl-L-methionine-dependent methyltransferases"/>
    <property type="match status" value="1"/>
</dbReference>
<dbReference type="AlphaFoldDB" id="A0A7R8H4C5"/>
<dbReference type="InterPro" id="IPR029063">
    <property type="entry name" value="SAM-dependent_MTases_sf"/>
</dbReference>
<dbReference type="InterPro" id="IPR025714">
    <property type="entry name" value="Methyltranfer_dom"/>
</dbReference>
<name>A0A7R8H4C5_LEPSM</name>
<dbReference type="Pfam" id="PF13679">
    <property type="entry name" value="Methyltransf_32"/>
    <property type="match status" value="1"/>
</dbReference>